<evidence type="ECO:0000256" key="1">
    <source>
        <dbReference type="ARBA" id="ARBA00022448"/>
    </source>
</evidence>
<dbReference type="GO" id="GO:0046933">
    <property type="term" value="F:proton-transporting ATP synthase activity, rotational mechanism"/>
    <property type="evidence" value="ECO:0007669"/>
    <property type="project" value="UniProtKB-UniRule"/>
</dbReference>
<evidence type="ECO:0000313" key="16">
    <source>
        <dbReference type="EMBL" id="EES89583.1"/>
    </source>
</evidence>
<feature type="chain" id="PRO_5002958979" description="ATP synthase subunit b" evidence="15">
    <location>
        <begin position="20"/>
        <end position="171"/>
    </location>
</feature>
<dbReference type="NCBIfam" id="NF006292">
    <property type="entry name" value="PRK08475.1"/>
    <property type="match status" value="1"/>
</dbReference>
<feature type="signal peptide" evidence="15">
    <location>
        <begin position="1"/>
        <end position="19"/>
    </location>
</feature>
<feature type="transmembrane region" description="Helical" evidence="12">
    <location>
        <begin position="29"/>
        <end position="47"/>
    </location>
</feature>
<dbReference type="STRING" id="537970.HCAN_0869"/>
<keyword evidence="7 12" id="KW-0472">Membrane</keyword>
<dbReference type="HAMAP" id="MF_01398">
    <property type="entry name" value="ATP_synth_b_bprime"/>
    <property type="match status" value="1"/>
</dbReference>
<keyword evidence="6 12" id="KW-0406">Ion transport</keyword>
<evidence type="ECO:0000256" key="12">
    <source>
        <dbReference type="HAMAP-Rule" id="MF_01398"/>
    </source>
</evidence>
<keyword evidence="5 12" id="KW-1133">Transmembrane helix</keyword>
<evidence type="ECO:0000256" key="13">
    <source>
        <dbReference type="RuleBase" id="RU003848"/>
    </source>
</evidence>
<dbReference type="Pfam" id="PF00430">
    <property type="entry name" value="ATP-synt_B"/>
    <property type="match status" value="1"/>
</dbReference>
<comment type="similarity">
    <text evidence="12 13">Belongs to the ATPase B chain family.</text>
</comment>
<keyword evidence="3 12" id="KW-0812">Transmembrane</keyword>
<dbReference type="InterPro" id="IPR002146">
    <property type="entry name" value="ATP_synth_b/b'su_bac/chlpt"/>
</dbReference>
<accession>C5ZWR5</accession>
<reference evidence="16 17" key="1">
    <citation type="journal article" date="2009" name="J. Bacteriol.">
        <title>Genome sequence of the emerging pathogen Helicobacter canadensis.</title>
        <authorList>
            <person name="Loman N.J."/>
            <person name="Snyder L.A."/>
            <person name="Linton J.D."/>
            <person name="Langdon R."/>
            <person name="Lawson A.J."/>
            <person name="Weinstock G.M."/>
            <person name="Wren B.W."/>
            <person name="Pallen M.J."/>
        </authorList>
    </citation>
    <scope>NUCLEOTIDE SEQUENCE [LARGE SCALE GENOMIC DNA]</scope>
    <source>
        <strain evidence="16 17">MIT 98-5491</strain>
    </source>
</reference>
<keyword evidence="15" id="KW-0732">Signal</keyword>
<evidence type="ECO:0000256" key="10">
    <source>
        <dbReference type="ARBA" id="ARBA00025614"/>
    </source>
</evidence>
<evidence type="ECO:0000256" key="7">
    <source>
        <dbReference type="ARBA" id="ARBA00023136"/>
    </source>
</evidence>
<evidence type="ECO:0000256" key="11">
    <source>
        <dbReference type="ARBA" id="ARBA00037847"/>
    </source>
</evidence>
<dbReference type="GO" id="GO:0005886">
    <property type="term" value="C:plasma membrane"/>
    <property type="evidence" value="ECO:0007669"/>
    <property type="project" value="UniProtKB-SubCell"/>
</dbReference>
<dbReference type="Proteomes" id="UP000007032">
    <property type="component" value="Chromosome"/>
</dbReference>
<name>C5ZWR5_9HELI</name>
<feature type="coiled-coil region" evidence="14">
    <location>
        <begin position="58"/>
        <end position="128"/>
    </location>
</feature>
<dbReference type="EMBL" id="CM000776">
    <property type="protein sequence ID" value="EES89583.1"/>
    <property type="molecule type" value="Genomic_DNA"/>
</dbReference>
<evidence type="ECO:0000256" key="2">
    <source>
        <dbReference type="ARBA" id="ARBA00022547"/>
    </source>
</evidence>
<keyword evidence="12" id="KW-1003">Cell membrane</keyword>
<evidence type="ECO:0000256" key="4">
    <source>
        <dbReference type="ARBA" id="ARBA00022781"/>
    </source>
</evidence>
<dbReference type="eggNOG" id="COG0711">
    <property type="taxonomic scope" value="Bacteria"/>
</dbReference>
<comment type="function">
    <text evidence="9 12">F(1)F(0) ATP synthase produces ATP from ADP in the presence of a proton or sodium gradient. F-type ATPases consist of two structural domains, F(1) containing the extramembraneous catalytic core and F(0) containing the membrane proton channel, linked together by a central stalk and a peripheral stalk. During catalysis, ATP synthesis in the catalytic domain of F(1) is coupled via a rotary mechanism of the central stalk subunits to proton translocation.</text>
</comment>
<evidence type="ECO:0000256" key="15">
    <source>
        <dbReference type="SAM" id="SignalP"/>
    </source>
</evidence>
<dbReference type="CDD" id="cd06503">
    <property type="entry name" value="ATP-synt_Fo_b"/>
    <property type="match status" value="1"/>
</dbReference>
<comment type="function">
    <text evidence="10">Component of the F(0) channel, it forms part of the peripheral stalk, linking F(1) to F(0). The b'-subunit is a diverged and duplicated form of b found in plants and photosynthetic bacteria.</text>
</comment>
<dbReference type="AlphaFoldDB" id="C5ZWR5"/>
<evidence type="ECO:0000256" key="8">
    <source>
        <dbReference type="ARBA" id="ARBA00023310"/>
    </source>
</evidence>
<protein>
    <recommendedName>
        <fullName evidence="12">ATP synthase subunit b</fullName>
    </recommendedName>
    <alternativeName>
        <fullName evidence="12">ATP synthase F(0) sector subunit b</fullName>
    </alternativeName>
    <alternativeName>
        <fullName evidence="12">ATPase subunit I</fullName>
    </alternativeName>
    <alternativeName>
        <fullName evidence="12">F-type ATPase subunit b</fullName>
        <shortName evidence="12">F-ATPase subunit b</shortName>
    </alternativeName>
</protein>
<dbReference type="RefSeq" id="WP_006655571.1">
    <property type="nucleotide sequence ID" value="NZ_CM000776.2"/>
</dbReference>
<sequence length="171" mass="19725">MKKSILFLIAMFSPCVLLAASGNGEVDIIERTINFVIFFALVYYFAAEKIKGVFKERRENIANSLAKIQEKLQESKRERQRAVEELQEAKKVAKDIIEVAHKESAIILQKAEENIKVEIENLIRQFNESMVFERRKMEKQVIDEILGEFLNKDSVVLPKDVLTQALLRKVA</sequence>
<keyword evidence="2 12" id="KW-0138">CF(0)</keyword>
<keyword evidence="8 12" id="KW-0066">ATP synthesis</keyword>
<dbReference type="OrthoDB" id="5373033at2"/>
<comment type="subcellular location">
    <subcellularLocation>
        <location evidence="12">Cell membrane</location>
        <topology evidence="12">Single-pass membrane protein</topology>
    </subcellularLocation>
    <subcellularLocation>
        <location evidence="11">Endomembrane system</location>
        <topology evidence="11">Single-pass membrane protein</topology>
    </subcellularLocation>
</comment>
<keyword evidence="4 12" id="KW-0375">Hydrogen ion transport</keyword>
<keyword evidence="1 12" id="KW-0813">Transport</keyword>
<evidence type="ECO:0000313" key="17">
    <source>
        <dbReference type="Proteomes" id="UP000007032"/>
    </source>
</evidence>
<proteinExistence type="inferred from homology"/>
<evidence type="ECO:0000256" key="3">
    <source>
        <dbReference type="ARBA" id="ARBA00022692"/>
    </source>
</evidence>
<keyword evidence="14" id="KW-0175">Coiled coil</keyword>
<dbReference type="HOGENOM" id="CLU_129781_0_0_7"/>
<organism evidence="16 17">
    <name type="scientific">Helicobacter canadensis MIT 98-5491</name>
    <dbReference type="NCBI Taxonomy" id="537970"/>
    <lineage>
        <taxon>Bacteria</taxon>
        <taxon>Pseudomonadati</taxon>
        <taxon>Campylobacterota</taxon>
        <taxon>Epsilonproteobacteria</taxon>
        <taxon>Campylobacterales</taxon>
        <taxon>Helicobacteraceae</taxon>
        <taxon>Helicobacter</taxon>
    </lineage>
</organism>
<evidence type="ECO:0000256" key="14">
    <source>
        <dbReference type="SAM" id="Coils"/>
    </source>
</evidence>
<dbReference type="GO" id="GO:0045259">
    <property type="term" value="C:proton-transporting ATP synthase complex"/>
    <property type="evidence" value="ECO:0007669"/>
    <property type="project" value="UniProtKB-KW"/>
</dbReference>
<evidence type="ECO:0000256" key="9">
    <source>
        <dbReference type="ARBA" id="ARBA00025198"/>
    </source>
</evidence>
<gene>
    <name evidence="12 16" type="primary">atpF</name>
    <name evidence="16" type="ORF">HCAN_0869</name>
</gene>
<keyword evidence="17" id="KW-1185">Reference proteome</keyword>
<evidence type="ECO:0000256" key="6">
    <source>
        <dbReference type="ARBA" id="ARBA00023065"/>
    </source>
</evidence>
<evidence type="ECO:0000256" key="5">
    <source>
        <dbReference type="ARBA" id="ARBA00022989"/>
    </source>
</evidence>
<dbReference type="GO" id="GO:0012505">
    <property type="term" value="C:endomembrane system"/>
    <property type="evidence" value="ECO:0007669"/>
    <property type="project" value="UniProtKB-SubCell"/>
</dbReference>
<comment type="subunit">
    <text evidence="12">F-type ATPases have 2 components, F(1) - the catalytic core - and F(0) - the membrane proton channel. F(1) has five subunits: alpha(3), beta(3), gamma(1), delta(1), epsilon(1). F(0) has three main subunits: a(1), b(2) and c(10-14). The alpha and beta chains form an alternating ring which encloses part of the gamma chain. F(1) is attached to F(0) by a central stalk formed by the gamma and epsilon chains, while a peripheral stalk is formed by the delta and b chains.</text>
</comment>